<keyword evidence="1" id="KW-0732">Signal</keyword>
<reference evidence="2" key="1">
    <citation type="submission" date="2020-05" db="EMBL/GenBank/DDBJ databases">
        <title>Genomic Encyclopedia of Type Strains, Phase IV (KMG-V): Genome sequencing to study the core and pangenomes of soil and plant-associated prokaryotes.</title>
        <authorList>
            <person name="Whitman W."/>
        </authorList>
    </citation>
    <scope>NUCLEOTIDE SEQUENCE</scope>
    <source>
        <strain evidence="2">16F</strain>
    </source>
</reference>
<protein>
    <recommendedName>
        <fullName evidence="4">DUF4919 domain-containing protein</fullName>
    </recommendedName>
</protein>
<sequence>MKKYLILFIAIISFNVSFAQDPLNLDSIKANVTDKASPFFYEKLVYQFNFNPGTIGLEEAKHLYYGKTYANYKVPFSTQQEISRAELNDLIKGKKYDEAIFEGEKMIRNSPADIEVLGLLMYSLLQTDKKDEDLQYLRGYQFQKLIETVKRNKSGTDKKPIYTVTSIPDEYVIAGILNLDLKNFTRRTTYNKIGALDMWKNGKQKIIFQVVYDVEAP</sequence>
<comment type="caution">
    <text evidence="2">The sequence shown here is derived from an EMBL/GenBank/DDBJ whole genome shotgun (WGS) entry which is preliminary data.</text>
</comment>
<dbReference type="AlphaFoldDB" id="A0A8J8G509"/>
<organism evidence="2 3">
    <name type="scientific">Frigoriflavimonas asaccharolytica</name>
    <dbReference type="NCBI Taxonomy" id="2735899"/>
    <lineage>
        <taxon>Bacteria</taxon>
        <taxon>Pseudomonadati</taxon>
        <taxon>Bacteroidota</taxon>
        <taxon>Flavobacteriia</taxon>
        <taxon>Flavobacteriales</taxon>
        <taxon>Weeksellaceae</taxon>
        <taxon>Frigoriflavimonas</taxon>
    </lineage>
</organism>
<feature type="chain" id="PRO_5035253127" description="DUF4919 domain-containing protein" evidence="1">
    <location>
        <begin position="20"/>
        <end position="217"/>
    </location>
</feature>
<evidence type="ECO:0008006" key="4">
    <source>
        <dbReference type="Google" id="ProtNLM"/>
    </source>
</evidence>
<accession>A0A8J8G509</accession>
<dbReference type="InterPro" id="IPR032578">
    <property type="entry name" value="DUF4919"/>
</dbReference>
<evidence type="ECO:0000313" key="3">
    <source>
        <dbReference type="Proteomes" id="UP000610746"/>
    </source>
</evidence>
<dbReference type="Proteomes" id="UP000610746">
    <property type="component" value="Unassembled WGS sequence"/>
</dbReference>
<name>A0A8J8G509_9FLAO</name>
<feature type="signal peptide" evidence="1">
    <location>
        <begin position="1"/>
        <end position="19"/>
    </location>
</feature>
<dbReference type="EMBL" id="JABSNO010000002">
    <property type="protein sequence ID" value="NRS91374.1"/>
    <property type="molecule type" value="Genomic_DNA"/>
</dbReference>
<gene>
    <name evidence="2" type="ORF">HNQ03_000440</name>
</gene>
<evidence type="ECO:0000313" key="2">
    <source>
        <dbReference type="EMBL" id="NRS91374.1"/>
    </source>
</evidence>
<keyword evidence="3" id="KW-1185">Reference proteome</keyword>
<proteinExistence type="predicted"/>
<dbReference type="Pfam" id="PF16266">
    <property type="entry name" value="DUF4919"/>
    <property type="match status" value="1"/>
</dbReference>
<dbReference type="RefSeq" id="WP_173778004.1">
    <property type="nucleotide sequence ID" value="NZ_JABSNO010000002.1"/>
</dbReference>
<evidence type="ECO:0000256" key="1">
    <source>
        <dbReference type="SAM" id="SignalP"/>
    </source>
</evidence>